<keyword evidence="4" id="KW-0964">Secreted</keyword>
<evidence type="ECO:0000256" key="3">
    <source>
        <dbReference type="ARBA" id="ARBA00022512"/>
    </source>
</evidence>
<name>A0A7N0U8J6_KALFE</name>
<keyword evidence="5 8" id="KW-0378">Hydrolase</keyword>
<evidence type="ECO:0000256" key="5">
    <source>
        <dbReference type="ARBA" id="ARBA00022801"/>
    </source>
</evidence>
<dbReference type="GO" id="GO:0005975">
    <property type="term" value="P:carbohydrate metabolic process"/>
    <property type="evidence" value="ECO:0007669"/>
    <property type="project" value="InterPro"/>
</dbReference>
<evidence type="ECO:0000256" key="2">
    <source>
        <dbReference type="ARBA" id="ARBA00008834"/>
    </source>
</evidence>
<evidence type="ECO:0000256" key="4">
    <source>
        <dbReference type="ARBA" id="ARBA00022525"/>
    </source>
</evidence>
<evidence type="ECO:0000256" key="6">
    <source>
        <dbReference type="ARBA" id="ARBA00023295"/>
    </source>
</evidence>
<dbReference type="GO" id="GO:0071555">
    <property type="term" value="P:cell wall organization"/>
    <property type="evidence" value="ECO:0007669"/>
    <property type="project" value="UniProtKB-KW"/>
</dbReference>
<dbReference type="Gene3D" id="2.160.20.10">
    <property type="entry name" value="Single-stranded right-handed beta-helix, Pectin lyase-like"/>
    <property type="match status" value="1"/>
</dbReference>
<evidence type="ECO:0000256" key="9">
    <source>
        <dbReference type="SAM" id="SignalP"/>
    </source>
</evidence>
<dbReference type="InterPro" id="IPR011050">
    <property type="entry name" value="Pectin_lyase_fold/virulence"/>
</dbReference>
<proteinExistence type="inferred from homology"/>
<dbReference type="SUPFAM" id="SSF51126">
    <property type="entry name" value="Pectin lyase-like"/>
    <property type="match status" value="1"/>
</dbReference>
<feature type="chain" id="PRO_5029545877" evidence="9">
    <location>
        <begin position="19"/>
        <end position="412"/>
    </location>
</feature>
<sequence length="412" mass="43784">MSVAAFLCLAALAISAEAGIHGVPAPDEKIFNVLDYGAKMDIVKFDNGPNFNKAWQAACHSNAKARVVIPKGVFYTTQVNFQGPCTTKGPIIVHLQGTVKADADSSSFPNAQWIAIEFVDNMIFLGTGGLLDGQGASSWLAAAGQCDTNPDCTMPAMNVYVHQSSNVLIKNIHSINPKGYNFQVEDSSNVKLLRLRLSSPKDSPNTDGIHITNSTFVRIARSSISSGSDCVSFGEGSTNVTVDRITCSSGSGISVGVLGMVDYYGNPKKELEVKNIIVKNVTLSDTEYGLTLKTLMTSTPNQARGIHFKDIVMNNVKKPILIDQEIKLVETFAQATNASHVVISDVHFTNIAGTAASEAGVTLNCSQKSHCAAEFSNISLKSSVTGKWVACVAGTKNLADVFHAAVGNENCS</sequence>
<comment type="similarity">
    <text evidence="2 8">Belongs to the glycosyl hydrolase 28 family.</text>
</comment>
<evidence type="ECO:0000256" key="8">
    <source>
        <dbReference type="RuleBase" id="RU361169"/>
    </source>
</evidence>
<keyword evidence="7" id="KW-0961">Cell wall biogenesis/degradation</keyword>
<dbReference type="Proteomes" id="UP000594263">
    <property type="component" value="Unplaced"/>
</dbReference>
<dbReference type="InterPro" id="IPR012334">
    <property type="entry name" value="Pectin_lyas_fold"/>
</dbReference>
<evidence type="ECO:0000313" key="10">
    <source>
        <dbReference type="EnsemblPlants" id="Kaladp0058s0159.1.v1.1"/>
    </source>
</evidence>
<accession>A0A7N0U8J6</accession>
<dbReference type="Pfam" id="PF00295">
    <property type="entry name" value="Glyco_hydro_28"/>
    <property type="match status" value="1"/>
</dbReference>
<feature type="signal peptide" evidence="9">
    <location>
        <begin position="1"/>
        <end position="18"/>
    </location>
</feature>
<dbReference type="InterPro" id="IPR000743">
    <property type="entry name" value="Glyco_hydro_28"/>
</dbReference>
<evidence type="ECO:0000256" key="7">
    <source>
        <dbReference type="ARBA" id="ARBA00023316"/>
    </source>
</evidence>
<evidence type="ECO:0000313" key="11">
    <source>
        <dbReference type="Proteomes" id="UP000594263"/>
    </source>
</evidence>
<protein>
    <submittedName>
        <fullName evidence="10">Uncharacterized protein</fullName>
    </submittedName>
</protein>
<keyword evidence="11" id="KW-1185">Reference proteome</keyword>
<keyword evidence="3" id="KW-0134">Cell wall</keyword>
<evidence type="ECO:0000256" key="1">
    <source>
        <dbReference type="ARBA" id="ARBA00004191"/>
    </source>
</evidence>
<dbReference type="AlphaFoldDB" id="A0A7N0U8J6"/>
<reference evidence="10" key="1">
    <citation type="submission" date="2021-01" db="UniProtKB">
        <authorList>
            <consortium name="EnsemblPlants"/>
        </authorList>
    </citation>
    <scope>IDENTIFICATION</scope>
</reference>
<dbReference type="EnsemblPlants" id="Kaladp0058s0159.1.v1.1">
    <property type="protein sequence ID" value="Kaladp0058s0159.1.v1.1"/>
    <property type="gene ID" value="Kaladp0058s0159.v1.1"/>
</dbReference>
<dbReference type="OMA" id="INSVNPM"/>
<dbReference type="Gramene" id="Kaladp0058s0159.1.v1.1">
    <property type="protein sequence ID" value="Kaladp0058s0159.1.v1.1"/>
    <property type="gene ID" value="Kaladp0058s0159.v1.1"/>
</dbReference>
<comment type="subcellular location">
    <subcellularLocation>
        <location evidence="1">Secreted</location>
        <location evidence="1">Cell wall</location>
    </subcellularLocation>
</comment>
<dbReference type="GO" id="GO:0004650">
    <property type="term" value="F:polygalacturonase activity"/>
    <property type="evidence" value="ECO:0007669"/>
    <property type="project" value="InterPro"/>
</dbReference>
<dbReference type="PANTHER" id="PTHR31375">
    <property type="match status" value="1"/>
</dbReference>
<dbReference type="SMART" id="SM00710">
    <property type="entry name" value="PbH1"/>
    <property type="match status" value="7"/>
</dbReference>
<keyword evidence="9" id="KW-0732">Signal</keyword>
<organism evidence="10 11">
    <name type="scientific">Kalanchoe fedtschenkoi</name>
    <name type="common">Lavender scallops</name>
    <name type="synonym">South American air plant</name>
    <dbReference type="NCBI Taxonomy" id="63787"/>
    <lineage>
        <taxon>Eukaryota</taxon>
        <taxon>Viridiplantae</taxon>
        <taxon>Streptophyta</taxon>
        <taxon>Embryophyta</taxon>
        <taxon>Tracheophyta</taxon>
        <taxon>Spermatophyta</taxon>
        <taxon>Magnoliopsida</taxon>
        <taxon>eudicotyledons</taxon>
        <taxon>Gunneridae</taxon>
        <taxon>Pentapetalae</taxon>
        <taxon>Saxifragales</taxon>
        <taxon>Crassulaceae</taxon>
        <taxon>Kalanchoe</taxon>
    </lineage>
</organism>
<keyword evidence="6 8" id="KW-0326">Glycosidase</keyword>
<dbReference type="InterPro" id="IPR006626">
    <property type="entry name" value="PbH1"/>
</dbReference>